<sequence length="116" mass="12751">MTQENQDFEMRAGDTIILNVEVSDKNGDNFDVSGYNATFKLSNYAGSDALVSYTESDSNVSMGTPELYIVQIEFISSDTEDLGGVNSGEEYFYQLKIDDGPDDISTVTEGHITVRP</sequence>
<proteinExistence type="predicted"/>
<dbReference type="EMBL" id="MZ334525">
    <property type="protein sequence ID" value="UBF23159.1"/>
    <property type="molecule type" value="Genomic_DNA"/>
</dbReference>
<dbReference type="Proteomes" id="UP000827814">
    <property type="component" value="Segment"/>
</dbReference>
<evidence type="ECO:0000313" key="1">
    <source>
        <dbReference type="EMBL" id="UBF23159.1"/>
    </source>
</evidence>
<reference evidence="1" key="1">
    <citation type="submission" date="2021-05" db="EMBL/GenBank/DDBJ databases">
        <title>Diversity, taxonomy and evolution of archaeal viruses of the class Caudoviricetes.</title>
        <authorList>
            <person name="Liu Y."/>
            <person name="Demina T.A."/>
            <person name="Roux S."/>
            <person name="Aiewsakun P."/>
            <person name="Kazlauskas D."/>
            <person name="Simmonds P."/>
            <person name="Prangishvili D."/>
            <person name="Oksanen H.M."/>
            <person name="Krupovic M."/>
        </authorList>
    </citation>
    <scope>NUCLEOTIDE SEQUENCE</scope>
    <source>
        <strain evidence="1">HATV-2/44</strain>
    </source>
</reference>
<organism evidence="1 2">
    <name type="scientific">Haloarcula tailed virus 2</name>
    <dbReference type="NCBI Taxonomy" id="2877989"/>
    <lineage>
        <taxon>Viruses</taxon>
        <taxon>Duplodnaviria</taxon>
        <taxon>Heunggongvirae</taxon>
        <taxon>Uroviricota</taxon>
        <taxon>Caudoviricetes</taxon>
        <taxon>Thumleimavirales</taxon>
        <taxon>Soleiviridae</taxon>
        <taxon>Eilatmyovirus</taxon>
        <taxon>Eilatmyovirus salis</taxon>
        <taxon>Eilatmyovirus HATV2</taxon>
    </lineage>
</organism>
<keyword evidence="2" id="KW-1185">Reference proteome</keyword>
<evidence type="ECO:0000313" key="2">
    <source>
        <dbReference type="Proteomes" id="UP000827814"/>
    </source>
</evidence>
<accession>A0AAE8XZU1</accession>
<name>A0AAE8XZU1_9CAUD</name>
<protein>
    <submittedName>
        <fullName evidence="1">Phage BppU N-terminal domain</fullName>
    </submittedName>
</protein>
<gene>
    <name evidence="1" type="ORF">HATV-2_gp8</name>
</gene>